<dbReference type="VEuPathDB" id="VectorBase:HLOH_048118"/>
<name>A0A9J6HCB1_HAELO</name>
<reference evidence="2 3" key="1">
    <citation type="journal article" date="2020" name="Cell">
        <title>Large-Scale Comparative Analyses of Tick Genomes Elucidate Their Genetic Diversity and Vector Capacities.</title>
        <authorList>
            <consortium name="Tick Genome and Microbiome Consortium (TIGMIC)"/>
            <person name="Jia N."/>
            <person name="Wang J."/>
            <person name="Shi W."/>
            <person name="Du L."/>
            <person name="Sun Y."/>
            <person name="Zhan W."/>
            <person name="Jiang J.F."/>
            <person name="Wang Q."/>
            <person name="Zhang B."/>
            <person name="Ji P."/>
            <person name="Bell-Sakyi L."/>
            <person name="Cui X.M."/>
            <person name="Yuan T.T."/>
            <person name="Jiang B.G."/>
            <person name="Yang W.F."/>
            <person name="Lam T.T."/>
            <person name="Chang Q.C."/>
            <person name="Ding S.J."/>
            <person name="Wang X.J."/>
            <person name="Zhu J.G."/>
            <person name="Ruan X.D."/>
            <person name="Zhao L."/>
            <person name="Wei J.T."/>
            <person name="Ye R.Z."/>
            <person name="Que T.C."/>
            <person name="Du C.H."/>
            <person name="Zhou Y.H."/>
            <person name="Cheng J.X."/>
            <person name="Dai P.F."/>
            <person name="Guo W.B."/>
            <person name="Han X.H."/>
            <person name="Huang E.J."/>
            <person name="Li L.F."/>
            <person name="Wei W."/>
            <person name="Gao Y.C."/>
            <person name="Liu J.Z."/>
            <person name="Shao H.Z."/>
            <person name="Wang X."/>
            <person name="Wang C.C."/>
            <person name="Yang T.C."/>
            <person name="Huo Q.B."/>
            <person name="Li W."/>
            <person name="Chen H.Y."/>
            <person name="Chen S.E."/>
            <person name="Zhou L.G."/>
            <person name="Ni X.B."/>
            <person name="Tian J.H."/>
            <person name="Sheng Y."/>
            <person name="Liu T."/>
            <person name="Pan Y.S."/>
            <person name="Xia L.Y."/>
            <person name="Li J."/>
            <person name="Zhao F."/>
            <person name="Cao W.C."/>
        </authorList>
    </citation>
    <scope>NUCLEOTIDE SEQUENCE [LARGE SCALE GENOMIC DNA]</scope>
    <source>
        <strain evidence="2">HaeL-2018</strain>
    </source>
</reference>
<evidence type="ECO:0000313" key="2">
    <source>
        <dbReference type="EMBL" id="KAH9384609.1"/>
    </source>
</evidence>
<evidence type="ECO:0000313" key="3">
    <source>
        <dbReference type="Proteomes" id="UP000821853"/>
    </source>
</evidence>
<gene>
    <name evidence="2" type="ORF">HPB48_026617</name>
</gene>
<feature type="compositionally biased region" description="Basic and acidic residues" evidence="1">
    <location>
        <begin position="73"/>
        <end position="84"/>
    </location>
</feature>
<organism evidence="2 3">
    <name type="scientific">Haemaphysalis longicornis</name>
    <name type="common">Bush tick</name>
    <dbReference type="NCBI Taxonomy" id="44386"/>
    <lineage>
        <taxon>Eukaryota</taxon>
        <taxon>Metazoa</taxon>
        <taxon>Ecdysozoa</taxon>
        <taxon>Arthropoda</taxon>
        <taxon>Chelicerata</taxon>
        <taxon>Arachnida</taxon>
        <taxon>Acari</taxon>
        <taxon>Parasitiformes</taxon>
        <taxon>Ixodida</taxon>
        <taxon>Ixodoidea</taxon>
        <taxon>Ixodidae</taxon>
        <taxon>Haemaphysalinae</taxon>
        <taxon>Haemaphysalis</taxon>
    </lineage>
</organism>
<dbReference type="EMBL" id="JABSTR010002759">
    <property type="protein sequence ID" value="KAH9384609.1"/>
    <property type="molecule type" value="Genomic_DNA"/>
</dbReference>
<dbReference type="AlphaFoldDB" id="A0A9J6HCB1"/>
<feature type="region of interest" description="Disordered" evidence="1">
    <location>
        <begin position="50"/>
        <end position="115"/>
    </location>
</feature>
<dbReference type="Proteomes" id="UP000821853">
    <property type="component" value="Unassembled WGS sequence"/>
</dbReference>
<comment type="caution">
    <text evidence="2">The sequence shown here is derived from an EMBL/GenBank/DDBJ whole genome shotgun (WGS) entry which is preliminary data.</text>
</comment>
<accession>A0A9J6HCB1</accession>
<protein>
    <submittedName>
        <fullName evidence="2">Uncharacterized protein</fullName>
    </submittedName>
</protein>
<proteinExistence type="predicted"/>
<sequence length="160" mass="16725">MRPRSLESGTDDLAIFPIDSAPYNSGALGAKVTSPALGLALGLVLTRRGRPPCGGHRAGMPQPGSAQGPRGSGEVERLRSDHYAARMPTTEATTCPFDPRRDLTPTPPDAHPRARSRKLLGRTTAATRGGGVRHVGFSNHAADPSSLCCLQPADIIVRGG</sequence>
<keyword evidence="3" id="KW-1185">Reference proteome</keyword>
<evidence type="ECO:0000256" key="1">
    <source>
        <dbReference type="SAM" id="MobiDB-lite"/>
    </source>
</evidence>